<dbReference type="Proteomes" id="UP000536179">
    <property type="component" value="Unassembled WGS sequence"/>
</dbReference>
<feature type="region of interest" description="Disordered" evidence="1">
    <location>
        <begin position="1"/>
        <end position="22"/>
    </location>
</feature>
<reference evidence="3 4" key="1">
    <citation type="submission" date="2020-08" db="EMBL/GenBank/DDBJ databases">
        <title>Genomic Encyclopedia of Type Strains, Phase III (KMG-III): the genomes of soil and plant-associated and newly described type strains.</title>
        <authorList>
            <person name="Whitman W."/>
        </authorList>
    </citation>
    <scope>NUCLEOTIDE SEQUENCE [LARGE SCALE GENOMIC DNA]</scope>
    <source>
        <strain evidence="3 4">CECT 8075</strain>
    </source>
</reference>
<evidence type="ECO:0000313" key="4">
    <source>
        <dbReference type="Proteomes" id="UP000536179"/>
    </source>
</evidence>
<comment type="caution">
    <text evidence="3">The sequence shown here is derived from an EMBL/GenBank/DDBJ whole genome shotgun (WGS) entry which is preliminary data.</text>
</comment>
<evidence type="ECO:0000256" key="1">
    <source>
        <dbReference type="SAM" id="MobiDB-lite"/>
    </source>
</evidence>
<dbReference type="SUPFAM" id="SSF54862">
    <property type="entry name" value="4Fe-4S ferredoxins"/>
    <property type="match status" value="1"/>
</dbReference>
<dbReference type="CDD" id="cd02784">
    <property type="entry name" value="MopB_CT_PHLH"/>
    <property type="match status" value="1"/>
</dbReference>
<proteinExistence type="predicted"/>
<dbReference type="EMBL" id="JACHXU010000002">
    <property type="protein sequence ID" value="MBB3205134.1"/>
    <property type="molecule type" value="Genomic_DNA"/>
</dbReference>
<dbReference type="Pfam" id="PF13247">
    <property type="entry name" value="Fer4_11"/>
    <property type="match status" value="1"/>
</dbReference>
<dbReference type="PANTHER" id="PTHR42783">
    <property type="entry name" value="GLUTAMATE SYNTHASE [NADPH] SMALL CHAIN"/>
    <property type="match status" value="1"/>
</dbReference>
<evidence type="ECO:0000259" key="2">
    <source>
        <dbReference type="PROSITE" id="PS51379"/>
    </source>
</evidence>
<dbReference type="InterPro" id="IPR017896">
    <property type="entry name" value="4Fe4S_Fe-S-bd"/>
</dbReference>
<dbReference type="CDD" id="cd10551">
    <property type="entry name" value="PsrB"/>
    <property type="match status" value="1"/>
</dbReference>
<dbReference type="PROSITE" id="PS51379">
    <property type="entry name" value="4FE4S_FER_2"/>
    <property type="match status" value="3"/>
</dbReference>
<dbReference type="RefSeq" id="WP_184302178.1">
    <property type="nucleotide sequence ID" value="NZ_JACHXU010000002.1"/>
</dbReference>
<dbReference type="InterPro" id="IPR009010">
    <property type="entry name" value="Asp_de-COase-like_dom_sf"/>
</dbReference>
<dbReference type="Gene3D" id="2.40.40.20">
    <property type="match status" value="1"/>
</dbReference>
<feature type="domain" description="4Fe-4S ferredoxin-type" evidence="2">
    <location>
        <begin position="906"/>
        <end position="935"/>
    </location>
</feature>
<feature type="domain" description="4Fe-4S ferredoxin-type" evidence="2">
    <location>
        <begin position="819"/>
        <end position="849"/>
    </location>
</feature>
<feature type="region of interest" description="Disordered" evidence="1">
    <location>
        <begin position="1081"/>
        <end position="1138"/>
    </location>
</feature>
<dbReference type="InterPro" id="IPR030948">
    <property type="entry name" value="TAT_var_transloc_signal_dom"/>
</dbReference>
<sequence length="1138" mass="123385">MTTTSHSNASSGANGSDATSGSASPRYWRSLSELNGDESFVNDHLHREFPVAASEFPEGVSRRRWMQLMGASLAMAGVAGCRYPEELISPFVLRPAGRVPGESYFSATNVEIAGDVYHLLISCVDGRPTKVEPNTEHPAGGFAGTYAQASMLGLYDPDRSRGETGVPIHKEEKKRVEADWESFVTYGSALFRSAGKGDGLAVLLGPTTSPTTLRMLSKMQSKFPAATICVYDPIDGGVMAEATKEIFGQEARQNFDFSDAEVIVSLESDFLGNKNSSLVNSRTFSKKRDPNLGEMSRLYVAEGGYTTTGTAADARLAIRPSQMPALLAELGRRVEKAKSGALENAGLAVEAVVEEDQAFNELDAQGRLERFLDSAASDLAAAGDRGVVVVGETLGAEMIAAGVEMNSKLGSFGTIQTFSPAPENALKNRVGLDKLVSKMKGGEVDGLLVVDANVVFTAPGNLDFTEALTHVEHSIYLGAYDDETGAQCEWSLPMCHPFESWGDCIGRDGHYGVCQPQILPLLGGKTPAEVLALMMGETVTDGEQLVRQTANSVTGSAISDRQWRKLLHDGYADDLVVDVQSLEPKSTSVDLPAESPTVALDYDDESFRDRFEVIFTPSESLYDGRFANIGWLQEMPQAVTKLTWDNAAIMSPRSAKALGTKHGLMVALRRGDTTVELPVFEIPGVAPGVVSVAIGYGRKRVGMVGGMPEEDVPTVGVDVSPIRTTDSMMMLAPVEARPRLSEYELCTTQDHWAIDELGRDEAEARSFMLIREGTTELLKKLPQFTESKGPHVPEVGIDGSLWQEPIAAIEESREELPQWGMSIDLTKCLGCNGCVIACQSENNVPIVGKEQVGNSREMHWLRIDRYFQGDEDNADIVQEPVACMHCETAPCEQVCPVAATVHTDEGINAMAYNRCIGTRYCANNCPYKVRRFNYFNYNEDVGVGYGIDAYPGTIESASRKLQALVLNPEVTVRGRGVMEKCTYCVQRVERAKINARKDGGRPVADGEIITACQAACPTGAIEFGNVADPNSRVSKAKADVRTYGMLGQLNVKPRTTYLSRIRNTPISLMTRAQLVDLTTLEAPHHGHGGHGDEGHGDHGHDDHGHEDGHDAHGSDDHGHDEGEKHSRRIRGKFQLPIV</sequence>
<evidence type="ECO:0000313" key="3">
    <source>
        <dbReference type="EMBL" id="MBB3205134.1"/>
    </source>
</evidence>
<gene>
    <name evidence="3" type="ORF">FHS27_000901</name>
</gene>
<feature type="domain" description="4Fe-4S ferredoxin-type" evidence="2">
    <location>
        <begin position="874"/>
        <end position="905"/>
    </location>
</feature>
<feature type="compositionally biased region" description="Basic and acidic residues" evidence="1">
    <location>
        <begin position="1089"/>
        <end position="1124"/>
    </location>
</feature>
<keyword evidence="4" id="KW-1185">Reference proteome</keyword>
<dbReference type="AlphaFoldDB" id="A0A7W5H499"/>
<dbReference type="Gene3D" id="3.30.70.20">
    <property type="match status" value="2"/>
</dbReference>
<dbReference type="SUPFAM" id="SSF50692">
    <property type="entry name" value="ADC-like"/>
    <property type="match status" value="1"/>
</dbReference>
<organism evidence="3 4">
    <name type="scientific">Aporhodopirellula rubra</name>
    <dbReference type="NCBI Taxonomy" id="980271"/>
    <lineage>
        <taxon>Bacteria</taxon>
        <taxon>Pseudomonadati</taxon>
        <taxon>Planctomycetota</taxon>
        <taxon>Planctomycetia</taxon>
        <taxon>Pirellulales</taxon>
        <taxon>Pirellulaceae</taxon>
        <taxon>Aporhodopirellula</taxon>
    </lineage>
</organism>
<dbReference type="SUPFAM" id="SSF53706">
    <property type="entry name" value="Formate dehydrogenase/DMSO reductase, domains 1-3"/>
    <property type="match status" value="1"/>
</dbReference>
<dbReference type="PANTHER" id="PTHR42783:SF3">
    <property type="entry name" value="GLUTAMATE SYNTHASE [NADPH] SMALL CHAIN-RELATED"/>
    <property type="match status" value="1"/>
</dbReference>
<dbReference type="NCBIfam" id="TIGR04519">
    <property type="entry name" value="MoCo_extend_TAT"/>
    <property type="match status" value="1"/>
</dbReference>
<protein>
    <submittedName>
        <fullName evidence="3">Molybdopterin-containing oxidoreductase family iron-sulfur binding subunit</fullName>
    </submittedName>
</protein>
<accession>A0A7W5H499</accession>
<name>A0A7W5H499_9BACT</name>